<sequence length="154" mass="16399">MQPVPHLDHLDHATAWRLGSALVERAQQERLGVTVAIWLGEQRVFHAALPGTSADNDRWVERKARVVRHFGVSSAEVHATYAGDDPERFLRLFALPVELYFPAAGAVPLVVGGAVAGVLAVSGLSGEEDHDLAVDALRGLGATDRGAPEGHSAE</sequence>
<dbReference type="EMBL" id="JAGIOB010000001">
    <property type="protein sequence ID" value="MBP2415910.1"/>
    <property type="molecule type" value="Genomic_DNA"/>
</dbReference>
<evidence type="ECO:0000313" key="1">
    <source>
        <dbReference type="EMBL" id="MBP2415910.1"/>
    </source>
</evidence>
<organism evidence="1 2">
    <name type="scientific">Microlunatus capsulatus</name>
    <dbReference type="NCBI Taxonomy" id="99117"/>
    <lineage>
        <taxon>Bacteria</taxon>
        <taxon>Bacillati</taxon>
        <taxon>Actinomycetota</taxon>
        <taxon>Actinomycetes</taxon>
        <taxon>Propionibacteriales</taxon>
        <taxon>Propionibacteriaceae</taxon>
        <taxon>Microlunatus</taxon>
    </lineage>
</organism>
<dbReference type="PANTHER" id="PTHR28255">
    <property type="match status" value="1"/>
</dbReference>
<dbReference type="InterPro" id="IPR038084">
    <property type="entry name" value="PduO/GlcC-like_sf"/>
</dbReference>
<reference evidence="1 2" key="1">
    <citation type="submission" date="2021-03" db="EMBL/GenBank/DDBJ databases">
        <title>Sequencing the genomes of 1000 actinobacteria strains.</title>
        <authorList>
            <person name="Klenk H.-P."/>
        </authorList>
    </citation>
    <scope>NUCLEOTIDE SEQUENCE [LARGE SCALE GENOMIC DNA]</scope>
    <source>
        <strain evidence="1 2">DSM 12936</strain>
    </source>
</reference>
<dbReference type="InterPro" id="IPR005624">
    <property type="entry name" value="PduO/GlcC-like"/>
</dbReference>
<dbReference type="InterPro" id="IPR010371">
    <property type="entry name" value="YBR137W-like"/>
</dbReference>
<accession>A0ABS4Z588</accession>
<comment type="caution">
    <text evidence="1">The sequence shown here is derived from an EMBL/GenBank/DDBJ whole genome shotgun (WGS) entry which is preliminary data.</text>
</comment>
<evidence type="ECO:0000313" key="2">
    <source>
        <dbReference type="Proteomes" id="UP000758168"/>
    </source>
</evidence>
<dbReference type="RefSeq" id="WP_210053240.1">
    <property type="nucleotide sequence ID" value="NZ_BAAAMH010000043.1"/>
</dbReference>
<dbReference type="Pfam" id="PF03928">
    <property type="entry name" value="HbpS-like"/>
    <property type="match status" value="1"/>
</dbReference>
<name>A0ABS4Z588_9ACTN</name>
<keyword evidence="2" id="KW-1185">Reference proteome</keyword>
<proteinExistence type="predicted"/>
<dbReference type="Proteomes" id="UP000758168">
    <property type="component" value="Unassembled WGS sequence"/>
</dbReference>
<gene>
    <name evidence="1" type="ORF">JOF54_000832</name>
</gene>
<dbReference type="PANTHER" id="PTHR28255:SF1">
    <property type="entry name" value="UPF0303 PROTEIN YBR137W"/>
    <property type="match status" value="1"/>
</dbReference>
<dbReference type="Gene3D" id="3.30.450.150">
    <property type="entry name" value="Haem-degrading domain"/>
    <property type="match status" value="1"/>
</dbReference>
<dbReference type="SUPFAM" id="SSF143744">
    <property type="entry name" value="GlcG-like"/>
    <property type="match status" value="1"/>
</dbReference>
<protein>
    <submittedName>
        <fullName evidence="1">Uncharacterized protein (UPF0303 family)</fullName>
    </submittedName>
</protein>